<keyword evidence="2" id="KW-1185">Reference proteome</keyword>
<reference evidence="1" key="1">
    <citation type="submission" date="2023-04" db="EMBL/GenBank/DDBJ databases">
        <title>A chromosome-level genome assembly of the parasitoid wasp Eretmocerus hayati.</title>
        <authorList>
            <person name="Zhong Y."/>
            <person name="Liu S."/>
            <person name="Liu Y."/>
        </authorList>
    </citation>
    <scope>NUCLEOTIDE SEQUENCE</scope>
    <source>
        <strain evidence="1">ZJU_SS_LIU_2023</strain>
    </source>
</reference>
<protein>
    <submittedName>
        <fullName evidence="1">Uncharacterized protein</fullName>
    </submittedName>
</protein>
<gene>
    <name evidence="1" type="ORF">QAD02_023316</name>
</gene>
<comment type="caution">
    <text evidence="1">The sequence shown here is derived from an EMBL/GenBank/DDBJ whole genome shotgun (WGS) entry which is preliminary data.</text>
</comment>
<evidence type="ECO:0000313" key="2">
    <source>
        <dbReference type="Proteomes" id="UP001239111"/>
    </source>
</evidence>
<organism evidence="1 2">
    <name type="scientific">Eretmocerus hayati</name>
    <dbReference type="NCBI Taxonomy" id="131215"/>
    <lineage>
        <taxon>Eukaryota</taxon>
        <taxon>Metazoa</taxon>
        <taxon>Ecdysozoa</taxon>
        <taxon>Arthropoda</taxon>
        <taxon>Hexapoda</taxon>
        <taxon>Insecta</taxon>
        <taxon>Pterygota</taxon>
        <taxon>Neoptera</taxon>
        <taxon>Endopterygota</taxon>
        <taxon>Hymenoptera</taxon>
        <taxon>Apocrita</taxon>
        <taxon>Proctotrupomorpha</taxon>
        <taxon>Chalcidoidea</taxon>
        <taxon>Aphelinidae</taxon>
        <taxon>Aphelininae</taxon>
        <taxon>Eretmocerus</taxon>
    </lineage>
</organism>
<proteinExistence type="predicted"/>
<accession>A0ACC2PYU6</accession>
<dbReference type="Proteomes" id="UP001239111">
    <property type="component" value="Chromosome 1"/>
</dbReference>
<name>A0ACC2PYU6_9HYME</name>
<sequence length="338" mass="37850">MEPIEYSETHANILNVAGVESNDEHDIDNGYEDISSEAEDLLHYQLDPIPSLLSDNGSEQRDTMRADGDDSFENFLNSLVEKDEMPTIQPGNLLPSTREEFGVQARDATETKRMQVTQAQVDNHVSVITSSIQIQSSRANTTTCANIGATVSATINLDEENGRDTFDQKSVLPTDRPSVICNIEHTSSSSHQKQIVNVEDTTGFVVPGIEPPLIILPDVQDRIPNSTIIQVMKDTKLLIRYTQALRGNPDLNDEFFSILKDLIHVKSKIMHILRNPEEILPEQSNDVLDFLFGFIESNVALKSQNHKYSPGLDGVDRTTGIIYHFHVQMIKKDYQSTK</sequence>
<evidence type="ECO:0000313" key="1">
    <source>
        <dbReference type="EMBL" id="KAJ8687522.1"/>
    </source>
</evidence>
<dbReference type="EMBL" id="CM056741">
    <property type="protein sequence ID" value="KAJ8687522.1"/>
    <property type="molecule type" value="Genomic_DNA"/>
</dbReference>